<keyword evidence="6" id="KW-0460">Magnesium</keyword>
<dbReference type="GO" id="GO:0008270">
    <property type="term" value="F:zinc ion binding"/>
    <property type="evidence" value="ECO:0007669"/>
    <property type="project" value="InterPro"/>
</dbReference>
<evidence type="ECO:0000313" key="14">
    <source>
        <dbReference type="EMBL" id="ALA66411.1"/>
    </source>
</evidence>
<dbReference type="GO" id="GO:0003723">
    <property type="term" value="F:RNA binding"/>
    <property type="evidence" value="ECO:0007669"/>
    <property type="project" value="UniProtKB-UniRule"/>
</dbReference>
<evidence type="ECO:0000256" key="5">
    <source>
        <dbReference type="ARBA" id="ARBA00022801"/>
    </source>
</evidence>
<dbReference type="NCBIfam" id="TIGR01865">
    <property type="entry name" value="cas_Csn1"/>
    <property type="match status" value="1"/>
</dbReference>
<keyword evidence="7" id="KW-0694">RNA-binding</keyword>
<keyword evidence="8" id="KW-0051">Antiviral defense</keyword>
<dbReference type="GO" id="GO:0004519">
    <property type="term" value="F:endonuclease activity"/>
    <property type="evidence" value="ECO:0007669"/>
    <property type="project" value="UniProtKB-UniRule"/>
</dbReference>
<dbReference type="STRING" id="1408189.CLAC_00185"/>
<keyword evidence="9 12" id="KW-0238">DNA-binding</keyword>
<name>A0A0K2GY71_9CORY</name>
<evidence type="ECO:0000256" key="7">
    <source>
        <dbReference type="ARBA" id="ARBA00022884"/>
    </source>
</evidence>
<keyword evidence="2 12" id="KW-0540">Nuclease</keyword>
<dbReference type="Pfam" id="PF18525">
    <property type="entry name" value="Cas9_C"/>
    <property type="match status" value="1"/>
</dbReference>
<evidence type="ECO:0000256" key="4">
    <source>
        <dbReference type="ARBA" id="ARBA00022759"/>
    </source>
</evidence>
<dbReference type="SMART" id="SM00507">
    <property type="entry name" value="HNHc"/>
    <property type="match status" value="1"/>
</dbReference>
<dbReference type="Proteomes" id="UP000058446">
    <property type="component" value="Chromosome"/>
</dbReference>
<dbReference type="AlphaFoldDB" id="A0A0K2GY71"/>
<dbReference type="Gene3D" id="3.30.70.3520">
    <property type="match status" value="1"/>
</dbReference>
<dbReference type="Pfam" id="PF17894">
    <property type="entry name" value="Cas9_Topo"/>
    <property type="match status" value="1"/>
</dbReference>
<evidence type="ECO:0000256" key="8">
    <source>
        <dbReference type="ARBA" id="ARBA00023118"/>
    </source>
</evidence>
<dbReference type="PANTHER" id="PTHR33877:SF2">
    <property type="entry name" value="OS07G0170200 PROTEIN"/>
    <property type="match status" value="1"/>
</dbReference>
<reference evidence="14 15" key="1">
    <citation type="submission" date="2013-10" db="EMBL/GenBank/DDBJ databases">
        <title>Complete genome sequence of Corynebacterium lactis DSM 45799(T), isolated from raw cow milk.</title>
        <authorList>
            <person name="Ruckert C."/>
            <person name="Albersmeier A."/>
            <person name="Lipski A."/>
            <person name="Kalinowski J."/>
        </authorList>
    </citation>
    <scope>NUCLEOTIDE SEQUENCE [LARGE SCALE GENOMIC DNA]</scope>
    <source>
        <strain evidence="14 15">RW2-5</strain>
    </source>
</reference>
<dbReference type="OrthoDB" id="9802901at2"/>
<evidence type="ECO:0000313" key="15">
    <source>
        <dbReference type="Proteomes" id="UP000058446"/>
    </source>
</evidence>
<evidence type="ECO:0000256" key="2">
    <source>
        <dbReference type="ARBA" id="ARBA00022722"/>
    </source>
</evidence>
<dbReference type="Pfam" id="PF01844">
    <property type="entry name" value="HNH"/>
    <property type="match status" value="1"/>
</dbReference>
<dbReference type="InterPro" id="IPR041217">
    <property type="entry name" value="Cas9_C"/>
</dbReference>
<dbReference type="EMBL" id="CP006841">
    <property type="protein sequence ID" value="ALA66411.1"/>
    <property type="molecule type" value="Genomic_DNA"/>
</dbReference>
<evidence type="ECO:0000256" key="11">
    <source>
        <dbReference type="ARBA" id="ARBA00046380"/>
    </source>
</evidence>
<evidence type="ECO:0000256" key="12">
    <source>
        <dbReference type="PROSITE-ProRule" id="PRU01085"/>
    </source>
</evidence>
<gene>
    <name evidence="14" type="ORF">CLAC_00185</name>
</gene>
<dbReference type="InterPro" id="IPR041383">
    <property type="entry name" value="RuvC_III"/>
</dbReference>
<evidence type="ECO:0000256" key="1">
    <source>
        <dbReference type="ARBA" id="ARBA00001946"/>
    </source>
</evidence>
<proteinExistence type="predicted"/>
<dbReference type="InterPro" id="IPR041225">
    <property type="entry name" value="Cas9_Topo"/>
</dbReference>
<dbReference type="PATRIC" id="fig|1408189.4.peg.38"/>
<keyword evidence="4 12" id="KW-0255">Endonuclease</keyword>
<dbReference type="InterPro" id="IPR003615">
    <property type="entry name" value="HNH_nuc"/>
</dbReference>
<feature type="domain" description="HNH Cas9-type" evidence="13">
    <location>
        <begin position="509"/>
        <end position="671"/>
    </location>
</feature>
<dbReference type="PANTHER" id="PTHR33877">
    <property type="entry name" value="SLL1193 PROTEIN"/>
    <property type="match status" value="1"/>
</dbReference>
<keyword evidence="5 12" id="KW-0378">Hydrolase</keyword>
<accession>A0A0K2GY71</accession>
<evidence type="ECO:0000256" key="10">
    <source>
        <dbReference type="ARBA" id="ARBA00023211"/>
    </source>
</evidence>
<protein>
    <recommendedName>
        <fullName evidence="13">HNH Cas9-type domain-containing protein</fullName>
    </recommendedName>
</protein>
<dbReference type="InterPro" id="IPR033114">
    <property type="entry name" value="HNH_CAS9"/>
</dbReference>
<keyword evidence="3" id="KW-0479">Metal-binding</keyword>
<dbReference type="PROSITE" id="PS51749">
    <property type="entry name" value="HNH_CAS9"/>
    <property type="match status" value="1"/>
</dbReference>
<evidence type="ECO:0000256" key="9">
    <source>
        <dbReference type="ARBA" id="ARBA00023125"/>
    </source>
</evidence>
<dbReference type="InterPro" id="IPR002711">
    <property type="entry name" value="HNH"/>
</dbReference>
<organism evidence="14 15">
    <name type="scientific">Corynebacterium lactis RW2-5</name>
    <dbReference type="NCBI Taxonomy" id="1408189"/>
    <lineage>
        <taxon>Bacteria</taxon>
        <taxon>Bacillati</taxon>
        <taxon>Actinomycetota</taxon>
        <taxon>Actinomycetes</taxon>
        <taxon>Mycobacteriales</taxon>
        <taxon>Corynebacteriaceae</taxon>
        <taxon>Corynebacterium</taxon>
    </lineage>
</organism>
<keyword evidence="10" id="KW-0464">Manganese</keyword>
<dbReference type="Gene3D" id="3.30.420.10">
    <property type="entry name" value="Ribonuclease H-like superfamily/Ribonuclease H"/>
    <property type="match status" value="2"/>
</dbReference>
<dbReference type="InterPro" id="IPR040619">
    <property type="entry name" value="Cas9_alpha-helical_lobe"/>
</dbReference>
<evidence type="ECO:0000256" key="3">
    <source>
        <dbReference type="ARBA" id="ARBA00022723"/>
    </source>
</evidence>
<dbReference type="Pfam" id="PF17893">
    <property type="entry name" value="Cas9_b_hairpin"/>
    <property type="match status" value="1"/>
</dbReference>
<comment type="subunit">
    <text evidence="11">Monomer. Binds crRNA and tracrRNA.</text>
</comment>
<dbReference type="GO" id="GO:0016787">
    <property type="term" value="F:hydrolase activity"/>
    <property type="evidence" value="ECO:0007669"/>
    <property type="project" value="UniProtKB-KW"/>
</dbReference>
<dbReference type="GO" id="GO:0003677">
    <property type="term" value="F:DNA binding"/>
    <property type="evidence" value="ECO:0007669"/>
    <property type="project" value="UniProtKB-UniRule"/>
</dbReference>
<dbReference type="Pfam" id="PF18470">
    <property type="entry name" value="Cas9_a"/>
    <property type="match status" value="1"/>
</dbReference>
<sequence>MTTRYVVGIDVGLFSVGFSAIEVDEKGMPVRLLNSMSLIHDSGLDPNSQKEAKTRKAVSGVARRTRRLYAARRKRLAALDTFLTQHDFPLIDLEKEADKIAWSARATLATEKVEDHEQMKKLLSIAVRHIARHRGWRNPYIPAERLCTQRKASDKFTILEQKAREAARKPIPSTPTLAQLVGALPHGATQLRGENGFLSETLNQQDFANELLKIASVQDLEPQFVHELLLKVFYAKSPKGSAEKFVGKDELDPSQPRAWRATLAFNEYRIISLLANVRIADPSSPTFAQRRLTVNERQKAFNFLNNWTQKTSPTWTDIAELFGIDRGLLKGTASANDDGERMSATPPINQTHQIMWNCQVKSLREFWRKGSTAMRSALISELSNVEAPEEGSPESIAAATAIRSLPPEEMEKLETVKLPHGRAAYSVKTLDKIAKYILNNEADLHEARQEIFGVDAHWKPAAAPIAEPTGNPAVDRTLSAINRWILLAEKRWGTPLSVNIETARDGFKSASVAREIERGNSKRATRNLETRQAIAEKLGIEGRVRSSDMLRYQAIQRQNGQCAYCGTTITFKSAEMDHIVPRAGAGSTNRRNNLLAACHRCNLSKGKLPFAVWANSEKSGPSVSLEGAIDRVNQWPTDSGLSTREMRDFQQSVIKNLKRTSSDDKIDARSIESVAWMAIELRHRMISHFAKQGRSTPKIRVFSGTVTASARKAAGIEKQITMLGGGHGKNRLDRRHHAIDAAVVALMNYTTAQTILERENLRRAENIIQKPDTDFGTWKEYKGRNQQDRYLFEQWNLRMKSAVPMLQEALDQHRIAVTQNLRLRLGNGQAHEAGIGKLDSAKVGDALPVALIDRAASPALWCALTRLPDFDWKDGLPENPTRSIVVNGTHLNSEDKIEFFGVKAGAIAVRGGYAELGASFHHARLYRVPVGKRHAYCMMRVYTVDLVRHQHEDLFTVDLPPQTISVRQCEAKLRKALREGTAEYITWFVVGDELHFDASKVATGQAETFLAEFGDIRSWTVKGFYSDARLRLKPAVLSAEGITDEMDTDCKKVIDSPGWLPAVNKIFGLGGVTIVRRDAHGRPRLSARGNLPVSIQIDSL</sequence>
<dbReference type="Gene3D" id="1.10.30.50">
    <property type="match status" value="1"/>
</dbReference>
<evidence type="ECO:0000259" key="13">
    <source>
        <dbReference type="PROSITE" id="PS51749"/>
    </source>
</evidence>
<dbReference type="Pfam" id="PF18541">
    <property type="entry name" value="RuvC_III"/>
    <property type="match status" value="1"/>
</dbReference>
<dbReference type="RefSeq" id="WP_053411199.1">
    <property type="nucleotide sequence ID" value="NZ_CP006841.1"/>
</dbReference>
<dbReference type="InterPro" id="IPR036397">
    <property type="entry name" value="RNaseH_sf"/>
</dbReference>
<dbReference type="InterPro" id="IPR040796">
    <property type="entry name" value="Cas9_b_hairpin"/>
</dbReference>
<evidence type="ECO:0000256" key="6">
    <source>
        <dbReference type="ARBA" id="ARBA00022842"/>
    </source>
</evidence>
<dbReference type="InterPro" id="IPR052892">
    <property type="entry name" value="NA-targeting_endonuclease"/>
</dbReference>
<keyword evidence="15" id="KW-1185">Reference proteome</keyword>
<dbReference type="InterPro" id="IPR028629">
    <property type="entry name" value="Cas9"/>
</dbReference>
<dbReference type="KEGG" id="clw:CLAC_00185"/>
<dbReference type="GO" id="GO:0051607">
    <property type="term" value="P:defense response to virus"/>
    <property type="evidence" value="ECO:0007669"/>
    <property type="project" value="UniProtKB-KW"/>
</dbReference>
<comment type="cofactor">
    <cofactor evidence="1">
        <name>Mg(2+)</name>
        <dbReference type="ChEBI" id="CHEBI:18420"/>
    </cofactor>
</comment>